<evidence type="ECO:0000313" key="1">
    <source>
        <dbReference type="EMBL" id="QSF43396.1"/>
    </source>
</evidence>
<keyword evidence="2" id="KW-1185">Reference proteome</keyword>
<dbReference type="EMBL" id="CP070969">
    <property type="protein sequence ID" value="QSF43396.1"/>
    <property type="molecule type" value="Genomic_DNA"/>
</dbReference>
<gene>
    <name evidence="1" type="ORF">JRJ22_19205</name>
</gene>
<reference evidence="1 2" key="1">
    <citation type="submission" date="2021-02" db="EMBL/GenBank/DDBJ databases">
        <title>Paenibacillus tianjinensis sp. nov.</title>
        <authorList>
            <person name="Liu H."/>
        </authorList>
    </citation>
    <scope>NUCLEOTIDE SEQUENCE [LARGE SCALE GENOMIC DNA]</scope>
    <source>
        <strain evidence="1 2">TB2019</strain>
    </source>
</reference>
<proteinExistence type="predicted"/>
<name>A0ABX7L812_9BACL</name>
<sequence length="63" mass="7181">MTKITENIDKINSFLTDLEQVSNKHGIYINSKMTDSITLVDTKGNMIADEFFLEGQDYDCFAI</sequence>
<dbReference type="RefSeq" id="WP_206101029.1">
    <property type="nucleotide sequence ID" value="NZ_CP070969.1"/>
</dbReference>
<organism evidence="1 2">
    <name type="scientific">Paenibacillus tianjinensis</name>
    <dbReference type="NCBI Taxonomy" id="2810347"/>
    <lineage>
        <taxon>Bacteria</taxon>
        <taxon>Bacillati</taxon>
        <taxon>Bacillota</taxon>
        <taxon>Bacilli</taxon>
        <taxon>Bacillales</taxon>
        <taxon>Paenibacillaceae</taxon>
        <taxon>Paenibacillus</taxon>
    </lineage>
</organism>
<dbReference type="Proteomes" id="UP000663452">
    <property type="component" value="Chromosome"/>
</dbReference>
<protein>
    <submittedName>
        <fullName evidence="1">Uncharacterized protein</fullName>
    </submittedName>
</protein>
<evidence type="ECO:0000313" key="2">
    <source>
        <dbReference type="Proteomes" id="UP000663452"/>
    </source>
</evidence>
<accession>A0ABX7L812</accession>